<keyword evidence="1" id="KW-0472">Membrane</keyword>
<name>A0A369CFI6_9GAMM</name>
<reference evidence="2 3" key="1">
    <citation type="submission" date="2018-07" db="EMBL/GenBank/DDBJ databases">
        <title>Genomic Encyclopedia of Type Strains, Phase IV (KMG-IV): sequencing the most valuable type-strain genomes for metagenomic binning, comparative biology and taxonomic classification.</title>
        <authorList>
            <person name="Goeker M."/>
        </authorList>
    </citation>
    <scope>NUCLEOTIDE SEQUENCE [LARGE SCALE GENOMIC DNA]</scope>
    <source>
        <strain evidence="2 3">DSM 26407</strain>
    </source>
</reference>
<keyword evidence="1" id="KW-1133">Transmembrane helix</keyword>
<evidence type="ECO:0000256" key="1">
    <source>
        <dbReference type="SAM" id="Phobius"/>
    </source>
</evidence>
<dbReference type="InterPro" id="IPR032314">
    <property type="entry name" value="DUF4845"/>
</dbReference>
<dbReference type="Pfam" id="PF16137">
    <property type="entry name" value="DUF4845"/>
    <property type="match status" value="1"/>
</dbReference>
<organism evidence="2 3">
    <name type="scientific">Thioalbus denitrificans</name>
    <dbReference type="NCBI Taxonomy" id="547122"/>
    <lineage>
        <taxon>Bacteria</taxon>
        <taxon>Pseudomonadati</taxon>
        <taxon>Pseudomonadota</taxon>
        <taxon>Gammaproteobacteria</taxon>
        <taxon>Chromatiales</taxon>
        <taxon>Ectothiorhodospiraceae</taxon>
        <taxon>Thioalbus</taxon>
    </lineage>
</organism>
<comment type="caution">
    <text evidence="2">The sequence shown here is derived from an EMBL/GenBank/DDBJ whole genome shotgun (WGS) entry which is preliminary data.</text>
</comment>
<keyword evidence="1" id="KW-0812">Transmembrane</keyword>
<accession>A0A369CFI6</accession>
<gene>
    <name evidence="2" type="ORF">DFQ59_102212</name>
</gene>
<evidence type="ECO:0000313" key="3">
    <source>
        <dbReference type="Proteomes" id="UP000252707"/>
    </source>
</evidence>
<dbReference type="Proteomes" id="UP000252707">
    <property type="component" value="Unassembled WGS sequence"/>
</dbReference>
<keyword evidence="3" id="KW-1185">Reference proteome</keyword>
<dbReference type="EMBL" id="QPJY01000002">
    <property type="protein sequence ID" value="RCX31865.1"/>
    <property type="molecule type" value="Genomic_DNA"/>
</dbReference>
<evidence type="ECO:0000313" key="2">
    <source>
        <dbReference type="EMBL" id="RCX31865.1"/>
    </source>
</evidence>
<dbReference type="AlphaFoldDB" id="A0A369CFI6"/>
<protein>
    <submittedName>
        <fullName evidence="2">Uncharacterized protein DUF4845</fullName>
    </submittedName>
</protein>
<feature type="transmembrane region" description="Helical" evidence="1">
    <location>
        <begin position="12"/>
        <end position="30"/>
    </location>
</feature>
<sequence>MGTRFSQRGMTAIGWLIILGLVAFFALLVLRLTPVYLEHYKVTSALQSLHEEPFITRKTNHEVMNLFIRRISIDDVDRVREGNVKIENRQGKLTIRVTYEVRIPMVANIDAVVSFDDSEEFVAQ</sequence>
<dbReference type="RefSeq" id="WP_170142052.1">
    <property type="nucleotide sequence ID" value="NZ_QPJY01000002.1"/>
</dbReference>
<proteinExistence type="predicted"/>